<dbReference type="Proteomes" id="UP000503447">
    <property type="component" value="Chromosome"/>
</dbReference>
<protein>
    <submittedName>
        <fullName evidence="1">Uncharacterized protein</fullName>
    </submittedName>
</protein>
<accession>A0A6M5YK06</accession>
<dbReference type="RefSeq" id="WP_171470402.1">
    <property type="nucleotide sequence ID" value="NZ_CP053452.2"/>
</dbReference>
<proteinExistence type="predicted"/>
<name>A0A6M5YK06_9BACT</name>
<keyword evidence="2" id="KW-1185">Reference proteome</keyword>
<reference evidence="2" key="1">
    <citation type="submission" date="2020-05" db="EMBL/GenBank/DDBJ databases">
        <title>Frigoriglobus tundricola gen. nov., sp. nov., a psychrotolerant cellulolytic planctomycete of the family Gemmataceae with two divergent copies of 16S rRNA gene.</title>
        <authorList>
            <person name="Kulichevskaya I.S."/>
            <person name="Ivanova A.A."/>
            <person name="Naumoff D.G."/>
            <person name="Beletsky A.V."/>
            <person name="Rijpstra W.I.C."/>
            <person name="Sinninghe Damste J.S."/>
            <person name="Mardanov A.V."/>
            <person name="Ravin N.V."/>
            <person name="Dedysh S.N."/>
        </authorList>
    </citation>
    <scope>NUCLEOTIDE SEQUENCE [LARGE SCALE GENOMIC DNA]</scope>
    <source>
        <strain evidence="2">PL17</strain>
    </source>
</reference>
<evidence type="ECO:0000313" key="2">
    <source>
        <dbReference type="Proteomes" id="UP000503447"/>
    </source>
</evidence>
<sequence length="44" mass="4791">MVVLRQKVDQPLDGLLSGARKFRVWPGTVGERAAVLIDAPADED</sequence>
<gene>
    <name evidence="1" type="ORF">FTUN_1909</name>
</gene>
<dbReference type="EMBL" id="CP053452">
    <property type="protein sequence ID" value="QJW94389.1"/>
    <property type="molecule type" value="Genomic_DNA"/>
</dbReference>
<evidence type="ECO:0000313" key="1">
    <source>
        <dbReference type="EMBL" id="QJW94389.1"/>
    </source>
</evidence>
<organism evidence="1 2">
    <name type="scientific">Frigoriglobus tundricola</name>
    <dbReference type="NCBI Taxonomy" id="2774151"/>
    <lineage>
        <taxon>Bacteria</taxon>
        <taxon>Pseudomonadati</taxon>
        <taxon>Planctomycetota</taxon>
        <taxon>Planctomycetia</taxon>
        <taxon>Gemmatales</taxon>
        <taxon>Gemmataceae</taxon>
        <taxon>Frigoriglobus</taxon>
    </lineage>
</organism>
<dbReference type="KEGG" id="ftj:FTUN_1909"/>
<dbReference type="AlphaFoldDB" id="A0A6M5YK06"/>